<dbReference type="GO" id="GO:0039694">
    <property type="term" value="P:viral RNA genome replication"/>
    <property type="evidence" value="ECO:0007669"/>
    <property type="project" value="InterPro"/>
</dbReference>
<keyword evidence="9" id="KW-0378">Hydrolase</keyword>
<dbReference type="InterPro" id="IPR000605">
    <property type="entry name" value="Helicase_SF3_ssDNA/RNA_vir"/>
</dbReference>
<feature type="region of interest" description="Disordered" evidence="14">
    <location>
        <begin position="45"/>
        <end position="67"/>
    </location>
</feature>
<evidence type="ECO:0000313" key="17">
    <source>
        <dbReference type="EMBL" id="QRK69405.1"/>
    </source>
</evidence>
<keyword evidence="5" id="KW-0645">Protease</keyword>
<evidence type="ECO:0000256" key="2">
    <source>
        <dbReference type="ARBA" id="ARBA00020107"/>
    </source>
</evidence>
<dbReference type="Gene3D" id="3.30.70.270">
    <property type="match status" value="1"/>
</dbReference>
<dbReference type="InterPro" id="IPR043128">
    <property type="entry name" value="Rev_trsase/Diguanyl_cyclase"/>
</dbReference>
<dbReference type="GO" id="GO:0003968">
    <property type="term" value="F:RNA-directed RNA polymerase activity"/>
    <property type="evidence" value="ECO:0007669"/>
    <property type="project" value="UniProtKB-KW"/>
</dbReference>
<dbReference type="InterPro" id="IPR033703">
    <property type="entry name" value="Rhv-like"/>
</dbReference>
<dbReference type="Gene3D" id="2.60.120.20">
    <property type="match status" value="3"/>
</dbReference>
<dbReference type="GO" id="GO:0019028">
    <property type="term" value="C:viral capsid"/>
    <property type="evidence" value="ECO:0007669"/>
    <property type="project" value="UniProtKB-KW"/>
</dbReference>
<accession>A0A891H5G2</accession>
<evidence type="ECO:0000259" key="15">
    <source>
        <dbReference type="PROSITE" id="PS50507"/>
    </source>
</evidence>
<dbReference type="GO" id="GO:0008234">
    <property type="term" value="F:cysteine-type peptidase activity"/>
    <property type="evidence" value="ECO:0007669"/>
    <property type="project" value="UniProtKB-KW"/>
</dbReference>
<dbReference type="SUPFAM" id="SSF56672">
    <property type="entry name" value="DNA/RNA polymerases"/>
    <property type="match status" value="1"/>
</dbReference>
<feature type="domain" description="RdRp catalytic" evidence="15">
    <location>
        <begin position="2771"/>
        <end position="2906"/>
    </location>
</feature>
<evidence type="ECO:0000256" key="1">
    <source>
        <dbReference type="ARBA" id="ARBA00004328"/>
    </source>
</evidence>
<evidence type="ECO:0000256" key="3">
    <source>
        <dbReference type="ARBA" id="ARBA00022484"/>
    </source>
</evidence>
<evidence type="ECO:0000256" key="6">
    <source>
        <dbReference type="ARBA" id="ARBA00022679"/>
    </source>
</evidence>
<dbReference type="EMBL" id="MT860233">
    <property type="protein sequence ID" value="QRK69405.1"/>
    <property type="molecule type" value="Genomic_RNA"/>
</dbReference>
<comment type="subcellular location">
    <subcellularLocation>
        <location evidence="1">Virion</location>
    </subcellularLocation>
</comment>
<evidence type="ECO:0000256" key="9">
    <source>
        <dbReference type="ARBA" id="ARBA00022801"/>
    </source>
</evidence>
<dbReference type="PROSITE" id="PS51218">
    <property type="entry name" value="SF3_HELICASE_2"/>
    <property type="match status" value="1"/>
</dbReference>
<evidence type="ECO:0000256" key="14">
    <source>
        <dbReference type="SAM" id="MobiDB-lite"/>
    </source>
</evidence>
<feature type="domain" description="SF3 helicase" evidence="16">
    <location>
        <begin position="1535"/>
        <end position="1704"/>
    </location>
</feature>
<organism evidence="17">
    <name type="scientific">Solenopsis invicta virus 16</name>
    <dbReference type="NCBI Taxonomy" id="2810812"/>
    <lineage>
        <taxon>Viruses</taxon>
        <taxon>Riboviria</taxon>
        <taxon>Orthornavirae</taxon>
        <taxon>Pisuviricota</taxon>
        <taxon>Pisoniviricetes</taxon>
        <taxon>Picornavirales</taxon>
        <taxon>Iflaviridae</taxon>
    </lineage>
</organism>
<reference evidence="17" key="1">
    <citation type="journal article" date="2021" name="Virol. J.">
        <title>Ever-increasing viral diversity associated with the red imported fire ant Solenopsis invicta (Formicidae: Hymenoptera).</title>
        <authorList>
            <person name="Xavier C.A.D."/>
            <person name="Allen M.L."/>
            <person name="Whitfield A.E."/>
        </authorList>
    </citation>
    <scope>NUCLEOTIDE SEQUENCE</scope>
    <source>
        <strain evidence="17">A:Mississipi</strain>
    </source>
</reference>
<dbReference type="InterPro" id="IPR043502">
    <property type="entry name" value="DNA/RNA_pol_sf"/>
</dbReference>
<evidence type="ECO:0000256" key="10">
    <source>
        <dbReference type="ARBA" id="ARBA00022807"/>
    </source>
</evidence>
<keyword evidence="8" id="KW-0547">Nucleotide-binding</keyword>
<dbReference type="GO" id="GO:0003724">
    <property type="term" value="F:RNA helicase activity"/>
    <property type="evidence" value="ECO:0007669"/>
    <property type="project" value="InterPro"/>
</dbReference>
<dbReference type="InterPro" id="IPR014872">
    <property type="entry name" value="Dicistrovirus_capsid-polyPr_C"/>
</dbReference>
<evidence type="ECO:0000256" key="13">
    <source>
        <dbReference type="ARBA" id="ARBA00022953"/>
    </source>
</evidence>
<dbReference type="InterPro" id="IPR029053">
    <property type="entry name" value="Viral_coat"/>
</dbReference>
<proteinExistence type="predicted"/>
<keyword evidence="11" id="KW-0067">ATP-binding</keyword>
<dbReference type="GO" id="GO:0003723">
    <property type="term" value="F:RNA binding"/>
    <property type="evidence" value="ECO:0007669"/>
    <property type="project" value="InterPro"/>
</dbReference>
<dbReference type="CDD" id="cd00205">
    <property type="entry name" value="rhv_like"/>
    <property type="match status" value="1"/>
</dbReference>
<evidence type="ECO:0000259" key="16">
    <source>
        <dbReference type="PROSITE" id="PS51218"/>
    </source>
</evidence>
<feature type="region of interest" description="Disordered" evidence="14">
    <location>
        <begin position="1812"/>
        <end position="1851"/>
    </location>
</feature>
<dbReference type="InterPro" id="IPR014759">
    <property type="entry name" value="Helicase_SF3_ssRNA_vir"/>
</dbReference>
<keyword evidence="3" id="KW-0696">RNA-directed RNA polymerase</keyword>
<name>A0A891H5G2_9VIRU</name>
<evidence type="ECO:0000256" key="4">
    <source>
        <dbReference type="ARBA" id="ARBA00022561"/>
    </source>
</evidence>
<dbReference type="Pfam" id="PF00910">
    <property type="entry name" value="RNA_helicase"/>
    <property type="match status" value="1"/>
</dbReference>
<evidence type="ECO:0000256" key="8">
    <source>
        <dbReference type="ARBA" id="ARBA00022741"/>
    </source>
</evidence>
<dbReference type="InterPro" id="IPR009003">
    <property type="entry name" value="Peptidase_S1_PA"/>
</dbReference>
<evidence type="ECO:0000256" key="5">
    <source>
        <dbReference type="ARBA" id="ARBA00022670"/>
    </source>
</evidence>
<dbReference type="InterPro" id="IPR001205">
    <property type="entry name" value="RNA-dir_pol_C"/>
</dbReference>
<keyword evidence="10" id="KW-0788">Thiol protease</keyword>
<dbReference type="CDD" id="cd23169">
    <property type="entry name" value="ps-ssRNAv-Picornavirales"/>
    <property type="match status" value="1"/>
</dbReference>
<dbReference type="SUPFAM" id="SSF50494">
    <property type="entry name" value="Trypsin-like serine proteases"/>
    <property type="match status" value="1"/>
</dbReference>
<protein>
    <recommendedName>
        <fullName evidence="2">Genome polyprotein</fullName>
    </recommendedName>
</protein>
<feature type="compositionally biased region" description="Polar residues" evidence="14">
    <location>
        <begin position="1823"/>
        <end position="1837"/>
    </location>
</feature>
<keyword evidence="7" id="KW-0548">Nucleotidyltransferase</keyword>
<keyword evidence="6" id="KW-0808">Transferase</keyword>
<dbReference type="Pfam" id="PF08762">
    <property type="entry name" value="CRPV_capsid"/>
    <property type="match status" value="1"/>
</dbReference>
<dbReference type="GO" id="GO:0006351">
    <property type="term" value="P:DNA-templated transcription"/>
    <property type="evidence" value="ECO:0007669"/>
    <property type="project" value="InterPro"/>
</dbReference>
<dbReference type="InterPro" id="IPR007094">
    <property type="entry name" value="RNA-dir_pol_PSvirus"/>
</dbReference>
<dbReference type="PROSITE" id="PS50507">
    <property type="entry name" value="RDRP_SSRNA_POS"/>
    <property type="match status" value="1"/>
</dbReference>
<keyword evidence="12" id="KW-0946">Virion</keyword>
<sequence>MVRRVSRSHRNWLLEEQAIFMATYHPHGVTWASRTAYANCVPQPSARCEAPTPKPSPKEIKPVRKNRKPQFDARSIYSGPNFWPALEARSLSGSSTATDLKIAKAFLKPWKGCSVSHPDSRKRIPTQLLPRLRICNRVIEVRAAKHQQMLDMHSARKGYSCLLEPISNMAPGVVRATSSKQKKVRHGPIPEPVGLLREEGAYAPVQEVGTNSRPALKNVSKRAVNMAITLQALERTPLGKTIALAIVATQAKRLAALDPFFFEKLEDMVAQEKIEQAPSAEEESVLPQMDNENAQGIATGLTSDVQGNVVIEHEEVASHTTTDSSSLSILNMCSASELQTINRMTNRWLLIDNFVWKASDQRLKLLKSYPLPEIALRSNFSSPNIISFLVHRYGRINKMVVKLEPTSNRFQVGKLTSSFFFNSQMYRTDFDNKGERIPILQGRNLHSATQRNYVDIDASTSNPARLEIPYFQLWSLANLKKDNFDNGSIRQLCYGNLDIFVKNELKAATNVSSEVDVAVYVAFVDPELRGVLDRELDLPLPQMDVIADGVAFAEDALKLVKPVLNMDKPPVAENKIFVQPLASQSLAYMDDSVERLQAMRITPVAQTPDFGMSNMCEFKNQIRTWSLLKKFEWSSGDVAKKLLFSMAVEPVFDLKVYENSVVNSQTFYHLPILSCLSSAFGYWSGDIEIKFEFVNTMFHTGAIQVSILPGVIQNQELKIAKNSHSSIFKLKDVKEYIFNAPYFSMMPAWPVRKAGEYYPGAPSVLNVYVLNSLTSTDQIPSNIDVNVYIRGGDNFSLSIPSPSPFALPWYKLIRPSGDKHVAHVLYSWSQMFTSGSRWTPMTGGGEALCLFYNQTTDYFTQFSNFQFGKVYAVPQSTVPYAGTGGDAQYFKLPYYKTSTEQAEVKYICRLYQYPNWPVAICFDTVEKARSYVGDKDVNHGIKEVAQGGWAQRKVGTGDWLNITSDQLVKVPFIEVAAAGASDFVFLPNMDVDSDIAPVIKVEKPATSSQAGKLIFGENVTNVKSYGRRYFHYGCLADVKPSKGSCIGNAIALAKISCHPVRLLDLRDSSASSKSRDNRIREGTLGLLLSPFVGYRGGLRYKVIVASAPDKTDASFTLVHKFQEALDVQHGSIQEISGQAIDRTTYIDSTYATALQSIDVNPILDIEVPFYKPGPWSSISFPAISDAFTSHYYHGNGNLYLYINKVKDSITFDVDVFSSLADDFEVACWQGYPPLMSTSDVSPEPQGPETHDFRPQGFFSDILRVPESVKKAADTITENVAPVGNKIVETLDSIQKTISDFDPLKGLNSLLQSCKGYGFALLSQILHIIASPSWKTIAISLVSILAILGGGYSLIINSNELWDAIKNLFAFAKTTPFVPNGDDEQQQSPDTLAKVLALVWSIVCTAMGVKAKNPGGSVLKGLFINSSNVFRAHVFGVKFFQDFIYLIKRCFQWINMEQSKTTAFYNMAKDQEKLKDWFIACEVLSSPQNQEYVQTMQEWQEKLFATFATGELFYLSAMQTPNIAPQLRTAISVTYLKLKNKVQEMIDKRAYLPIRCCPVVFWLHGLGGLGKSEFFQEFIRVKAVEMGINPHIFELSAGNKYFDLLDKQNTILFDDFLNVKGGESEADNLSQFQKSVGSAPISYPRSAVDDKKRSDNPHIIGITSNQSGFADVNCIRNKEAFSRRVHFWVELVPTDPNYVASTMSPLTFDKGMRKIKIQIIGEKTIHEFRDDKKAFDFLAVHYNTFRQKFVSQYLSAMAQLNDSISRSVKKSRNFEEFCDELKNCLENQDNLSFTAKISERIRNLFGKVDCEKKEEEAVEDDEIPSTSGQNEEQNPQQDNLEDHQPLPNGLAEDDPTAIEIIEALKSAGFIISNDDLTLPDDADQAAMFKKHRKLIATFYAKKRSNFNANFNSRSDRWDGNNLYDGPFADQCPNPVWLYGNSKMEQLSKLINHFNLSLEKECDHNMDGIENYVYVPFTQDFISWVLNSSDSWYAQNHKRVHRKQIIVYGVLWNPGSGHVQDVIRCRGFENIRDQFFDFKRSYCKLQTSGIVNHLYSKYLKHDHFRRNSHIIGPLSTPEPEQIQCHMPQIYWDVFIKPLVARLKLDIKDAIPMERRFDIEELVDEHFPRDLVEVDGVYHIVTPDEVRAGELLGEKRIKVIPGMYIRKNVKLLKDKNPDNDKLMEQTDLQIAPVLKFLIHLAAYIAFCWAIGKFISIIFGVMKSWSLFSEMVPNISASGDTVQNRPRASAFVKAARLLGSSPNGVEDDVFVGEIKNENSSVLRMVANNCVFLICYREKEDGTIETKRGRCLGLKGKQVLILDHYLEQFNSLYNLDNKWQFSVVSAKSGGPLKLELKEIEQIKVQGTGYSLINLPPRFPIQFRDITKKFSREGPVSCPRQLTLLTVVGMDQNSMNANYSVRMVNSSIKMSSQNIGSLGAMQGWSVSAHYEYDFAGRGICGSILIDLDDQRTPIRAIHTAGIGNRVGIGEFLHTETFNIDKENNLEFVTPNMEIDQKEYAPEGAVVVGHVDPSMRVVTPSKTKIRPSLLHGVLPTKTVPAPLHGNDERIKDLNIKPLIEGVKNRLKPVKEFPSWAVKLAVEDYKNLILCNCKPVRNECNKLSIEESVMGCNVPFMEKIDMHTSEGYPWVKMRPEGFKNKSWLFKLNENKDKLLGINPQLQSILELKEKLRAQGKVPASWYTGCLKDARIAKEKELIPGATRLFEMSAVDLTLAQRSYHLDFYASFMENRRQCENTVGININGSEWSLLASDLLSISNNILAGDYSKYGPRLNQTILFEALKIIKLWCKQNWKEFTEEDDISFDALAEEIVHGFLIVDRTVLRVCAGLMSGNSGTVILNSMVNSIYMRIVYLLIMNDKCKQMASLNYFNQNTQFFFNGDDLVGSVSDEIVEFFNNQTIANTFAKFDIKYTNSQKNKEVVPFESITDVTFLKAQFRHHPNRFGEWLAAMDKVSIEDCFQWVWESRVSLQDRTIENCDQAIRLAYGRGREYFDQLRNLLIQELCKLNIFSSFPTWDVLDYQVWEEKMSILNFGKVN</sequence>
<evidence type="ECO:0000256" key="11">
    <source>
        <dbReference type="ARBA" id="ARBA00022840"/>
    </source>
</evidence>
<dbReference type="GO" id="GO:0005524">
    <property type="term" value="F:ATP binding"/>
    <property type="evidence" value="ECO:0007669"/>
    <property type="project" value="UniProtKB-KW"/>
</dbReference>
<evidence type="ECO:0000256" key="7">
    <source>
        <dbReference type="ARBA" id="ARBA00022695"/>
    </source>
</evidence>
<evidence type="ECO:0000256" key="12">
    <source>
        <dbReference type="ARBA" id="ARBA00022844"/>
    </source>
</evidence>
<keyword evidence="13" id="KW-0693">Viral RNA replication</keyword>
<dbReference type="SUPFAM" id="SSF88633">
    <property type="entry name" value="Positive stranded ssRNA viruses"/>
    <property type="match status" value="3"/>
</dbReference>
<keyword evidence="4" id="KW-0167">Capsid protein</keyword>
<dbReference type="Pfam" id="PF00680">
    <property type="entry name" value="RdRP_1"/>
    <property type="match status" value="1"/>
</dbReference>
<dbReference type="GO" id="GO:0006508">
    <property type="term" value="P:proteolysis"/>
    <property type="evidence" value="ECO:0007669"/>
    <property type="project" value="UniProtKB-KW"/>
</dbReference>